<reference evidence="11 12" key="1">
    <citation type="journal article" date="2023" name="Insect Mol. Biol.">
        <title>Genome sequencing provides insights into the evolution of gene families encoding plant cell wall-degrading enzymes in longhorned beetles.</title>
        <authorList>
            <person name="Shin N.R."/>
            <person name="Okamura Y."/>
            <person name="Kirsch R."/>
            <person name="Pauchet Y."/>
        </authorList>
    </citation>
    <scope>NUCLEOTIDE SEQUENCE [LARGE SCALE GENOMIC DNA]</scope>
    <source>
        <strain evidence="11">EAD_L_NR</strain>
    </source>
</reference>
<dbReference type="GO" id="GO:0031201">
    <property type="term" value="C:SNARE complex"/>
    <property type="evidence" value="ECO:0007669"/>
    <property type="project" value="TreeGrafter"/>
</dbReference>
<dbReference type="GO" id="GO:0006896">
    <property type="term" value="P:Golgi to vacuole transport"/>
    <property type="evidence" value="ECO:0007669"/>
    <property type="project" value="TreeGrafter"/>
</dbReference>
<dbReference type="PANTHER" id="PTHR21230">
    <property type="entry name" value="VESICLE TRANSPORT V-SNARE PROTEIN VTI1-RELATED"/>
    <property type="match status" value="1"/>
</dbReference>
<dbReference type="PANTHER" id="PTHR21230:SF89">
    <property type="entry name" value="VESICLE TRANSPORT THROUGH INTERACTION WITH T-SNARES HOMOLOG 1B"/>
    <property type="match status" value="1"/>
</dbReference>
<comment type="subcellular location">
    <subcellularLocation>
        <location evidence="1">Membrane</location>
        <topology evidence="1">Single-pass type IV membrane protein</topology>
    </subcellularLocation>
</comment>
<gene>
    <name evidence="11" type="ORF">NQ315_007975</name>
</gene>
<keyword evidence="4 10" id="KW-0812">Transmembrane</keyword>
<dbReference type="GO" id="GO:0005829">
    <property type="term" value="C:cytosol"/>
    <property type="evidence" value="ECO:0007669"/>
    <property type="project" value="GOC"/>
</dbReference>
<dbReference type="FunFam" id="1.20.5.110:FF:000002">
    <property type="entry name" value="Vesicle transport through interaction with t-SNAREsB"/>
    <property type="match status" value="1"/>
</dbReference>
<dbReference type="GO" id="GO:0005484">
    <property type="term" value="F:SNAP receptor activity"/>
    <property type="evidence" value="ECO:0007669"/>
    <property type="project" value="TreeGrafter"/>
</dbReference>
<accession>A0AAV8VF97</accession>
<evidence type="ECO:0000256" key="7">
    <source>
        <dbReference type="ARBA" id="ARBA00023054"/>
    </source>
</evidence>
<dbReference type="GO" id="GO:0012507">
    <property type="term" value="C:ER to Golgi transport vesicle membrane"/>
    <property type="evidence" value="ECO:0007669"/>
    <property type="project" value="TreeGrafter"/>
</dbReference>
<dbReference type="SUPFAM" id="SSF58038">
    <property type="entry name" value="SNARE fusion complex"/>
    <property type="match status" value="1"/>
</dbReference>
<dbReference type="EMBL" id="JANEYG010000110">
    <property type="protein sequence ID" value="KAJ8912843.1"/>
    <property type="molecule type" value="Genomic_DNA"/>
</dbReference>
<dbReference type="GO" id="GO:1903076">
    <property type="term" value="P:regulation of protein localization to plasma membrane"/>
    <property type="evidence" value="ECO:0007669"/>
    <property type="project" value="TreeGrafter"/>
</dbReference>
<dbReference type="GO" id="GO:0042147">
    <property type="term" value="P:retrograde transport, endosome to Golgi"/>
    <property type="evidence" value="ECO:0007669"/>
    <property type="project" value="TreeGrafter"/>
</dbReference>
<evidence type="ECO:0000256" key="9">
    <source>
        <dbReference type="SAM" id="MobiDB-lite"/>
    </source>
</evidence>
<evidence type="ECO:0000256" key="6">
    <source>
        <dbReference type="ARBA" id="ARBA00022989"/>
    </source>
</evidence>
<comment type="similarity">
    <text evidence="2">Belongs to the VTI1 family.</text>
</comment>
<dbReference type="GO" id="GO:0031902">
    <property type="term" value="C:late endosome membrane"/>
    <property type="evidence" value="ECO:0007669"/>
    <property type="project" value="TreeGrafter"/>
</dbReference>
<keyword evidence="12" id="KW-1185">Reference proteome</keyword>
<keyword evidence="3" id="KW-0813">Transport</keyword>
<dbReference type="GO" id="GO:0005789">
    <property type="term" value="C:endoplasmic reticulum membrane"/>
    <property type="evidence" value="ECO:0007669"/>
    <property type="project" value="TreeGrafter"/>
</dbReference>
<dbReference type="CDD" id="cd15890">
    <property type="entry name" value="SNARE_Vti1b"/>
    <property type="match status" value="1"/>
</dbReference>
<evidence type="ECO:0000256" key="8">
    <source>
        <dbReference type="ARBA" id="ARBA00023136"/>
    </source>
</evidence>
<evidence type="ECO:0000256" key="2">
    <source>
        <dbReference type="ARBA" id="ARBA00006108"/>
    </source>
</evidence>
<dbReference type="Pfam" id="PF12352">
    <property type="entry name" value="V-SNARE_C"/>
    <property type="match status" value="1"/>
</dbReference>
<evidence type="ECO:0000256" key="1">
    <source>
        <dbReference type="ARBA" id="ARBA00004211"/>
    </source>
</evidence>
<dbReference type="AlphaFoldDB" id="A0AAV8VF97"/>
<evidence type="ECO:0000313" key="11">
    <source>
        <dbReference type="EMBL" id="KAJ8912843.1"/>
    </source>
</evidence>
<keyword evidence="8 10" id="KW-0472">Membrane</keyword>
<dbReference type="GO" id="GO:0000149">
    <property type="term" value="F:SNARE binding"/>
    <property type="evidence" value="ECO:0007669"/>
    <property type="project" value="TreeGrafter"/>
</dbReference>
<sequence length="169" mass="19177">NHQYQENNDGLQSDIDFQTCPSPRTGPRITILIPHMARTLKSAWAAIPWDMYSRLDSDYLAPEISNRQLAFEGTAILERTGESIARSQAIAIETENVGNEVLNELGAQREALLHTQSRLENTNENLVKTKTILNKLGRNVIYNKVILILIILIELVILILLSYLKFLKH</sequence>
<dbReference type="Proteomes" id="UP001159042">
    <property type="component" value="Unassembled WGS sequence"/>
</dbReference>
<feature type="transmembrane region" description="Helical" evidence="10">
    <location>
        <begin position="145"/>
        <end position="164"/>
    </location>
</feature>
<dbReference type="GO" id="GO:0005794">
    <property type="term" value="C:Golgi apparatus"/>
    <property type="evidence" value="ECO:0007669"/>
    <property type="project" value="TreeGrafter"/>
</dbReference>
<dbReference type="GO" id="GO:0006891">
    <property type="term" value="P:intra-Golgi vesicle-mediated transport"/>
    <property type="evidence" value="ECO:0007669"/>
    <property type="project" value="TreeGrafter"/>
</dbReference>
<comment type="caution">
    <text evidence="11">The sequence shown here is derived from an EMBL/GenBank/DDBJ whole genome shotgun (WGS) entry which is preliminary data.</text>
</comment>
<evidence type="ECO:0000256" key="10">
    <source>
        <dbReference type="SAM" id="Phobius"/>
    </source>
</evidence>
<protein>
    <submittedName>
        <fullName evidence="11">Uncharacterized protein</fullName>
    </submittedName>
</protein>
<dbReference type="GO" id="GO:0015031">
    <property type="term" value="P:protein transport"/>
    <property type="evidence" value="ECO:0007669"/>
    <property type="project" value="UniProtKB-KW"/>
</dbReference>
<keyword evidence="6 10" id="KW-1133">Transmembrane helix</keyword>
<dbReference type="GO" id="GO:0016236">
    <property type="term" value="P:macroautophagy"/>
    <property type="evidence" value="ECO:0007669"/>
    <property type="project" value="TreeGrafter"/>
</dbReference>
<evidence type="ECO:0000256" key="3">
    <source>
        <dbReference type="ARBA" id="ARBA00022448"/>
    </source>
</evidence>
<feature type="region of interest" description="Disordered" evidence="9">
    <location>
        <begin position="1"/>
        <end position="22"/>
    </location>
</feature>
<evidence type="ECO:0000256" key="5">
    <source>
        <dbReference type="ARBA" id="ARBA00022927"/>
    </source>
</evidence>
<proteinExistence type="inferred from homology"/>
<dbReference type="Gene3D" id="1.20.5.110">
    <property type="match status" value="1"/>
</dbReference>
<name>A0AAV8VF97_9CUCU</name>
<dbReference type="GO" id="GO:0048280">
    <property type="term" value="P:vesicle fusion with Golgi apparatus"/>
    <property type="evidence" value="ECO:0007669"/>
    <property type="project" value="TreeGrafter"/>
</dbReference>
<evidence type="ECO:0000256" key="4">
    <source>
        <dbReference type="ARBA" id="ARBA00022692"/>
    </source>
</evidence>
<keyword evidence="7" id="KW-0175">Coiled coil</keyword>
<keyword evidence="5" id="KW-0653">Protein transport</keyword>
<organism evidence="11 12">
    <name type="scientific">Exocentrus adspersus</name>
    <dbReference type="NCBI Taxonomy" id="1586481"/>
    <lineage>
        <taxon>Eukaryota</taxon>
        <taxon>Metazoa</taxon>
        <taxon>Ecdysozoa</taxon>
        <taxon>Arthropoda</taxon>
        <taxon>Hexapoda</taxon>
        <taxon>Insecta</taxon>
        <taxon>Pterygota</taxon>
        <taxon>Neoptera</taxon>
        <taxon>Endopterygota</taxon>
        <taxon>Coleoptera</taxon>
        <taxon>Polyphaga</taxon>
        <taxon>Cucujiformia</taxon>
        <taxon>Chrysomeloidea</taxon>
        <taxon>Cerambycidae</taxon>
        <taxon>Lamiinae</taxon>
        <taxon>Acanthocinini</taxon>
        <taxon>Exocentrus</taxon>
    </lineage>
</organism>
<feature type="non-terminal residue" evidence="11">
    <location>
        <position position="1"/>
    </location>
</feature>
<evidence type="ECO:0000313" key="12">
    <source>
        <dbReference type="Proteomes" id="UP001159042"/>
    </source>
</evidence>